<name>A0A4Y7K2B5_PAPSO</name>
<dbReference type="EMBL" id="CM010720">
    <property type="protein sequence ID" value="RZC66411.1"/>
    <property type="molecule type" value="Genomic_DNA"/>
</dbReference>
<reference evidence="1 2" key="1">
    <citation type="journal article" date="2018" name="Science">
        <title>The opium poppy genome and morphinan production.</title>
        <authorList>
            <person name="Guo L."/>
            <person name="Winzer T."/>
            <person name="Yang X."/>
            <person name="Li Y."/>
            <person name="Ning Z."/>
            <person name="He Z."/>
            <person name="Teodor R."/>
            <person name="Lu Y."/>
            <person name="Bowser T.A."/>
            <person name="Graham I.A."/>
            <person name="Ye K."/>
        </authorList>
    </citation>
    <scope>NUCLEOTIDE SEQUENCE [LARGE SCALE GENOMIC DNA]</scope>
    <source>
        <strain evidence="2">cv. HN1</strain>
        <tissue evidence="1">Leaves</tissue>
    </source>
</reference>
<dbReference type="AlphaFoldDB" id="A0A4Y7K2B5"/>
<dbReference type="Gramene" id="RZC66411">
    <property type="protein sequence ID" value="RZC66411"/>
    <property type="gene ID" value="C5167_010102"/>
</dbReference>
<protein>
    <submittedName>
        <fullName evidence="1">Uncharacterized protein</fullName>
    </submittedName>
</protein>
<evidence type="ECO:0000313" key="2">
    <source>
        <dbReference type="Proteomes" id="UP000316621"/>
    </source>
</evidence>
<proteinExistence type="predicted"/>
<sequence>MGEIQVTRDNDSLALPVAYWELGGGAVSGVGGAMDPPKFPKSFSFTRSAGEYNMLISSMNLLSNRFKVASVGLNSQPRSRGKQVGDAVDYDISTEIL</sequence>
<organism evidence="1 2">
    <name type="scientific">Papaver somniferum</name>
    <name type="common">Opium poppy</name>
    <dbReference type="NCBI Taxonomy" id="3469"/>
    <lineage>
        <taxon>Eukaryota</taxon>
        <taxon>Viridiplantae</taxon>
        <taxon>Streptophyta</taxon>
        <taxon>Embryophyta</taxon>
        <taxon>Tracheophyta</taxon>
        <taxon>Spermatophyta</taxon>
        <taxon>Magnoliopsida</taxon>
        <taxon>Ranunculales</taxon>
        <taxon>Papaveraceae</taxon>
        <taxon>Papaveroideae</taxon>
        <taxon>Papaver</taxon>
    </lineage>
</organism>
<dbReference type="Proteomes" id="UP000316621">
    <property type="component" value="Chromosome 6"/>
</dbReference>
<gene>
    <name evidence="1" type="ORF">C5167_010102</name>
</gene>
<accession>A0A4Y7K2B5</accession>
<keyword evidence="2" id="KW-1185">Reference proteome</keyword>
<evidence type="ECO:0000313" key="1">
    <source>
        <dbReference type="EMBL" id="RZC66411.1"/>
    </source>
</evidence>